<dbReference type="CDD" id="cd01041">
    <property type="entry name" value="Rubrerythrin"/>
    <property type="match status" value="1"/>
</dbReference>
<dbReference type="InterPro" id="IPR048574">
    <property type="entry name" value="RUBY_RBDX"/>
</dbReference>
<evidence type="ECO:0000313" key="8">
    <source>
        <dbReference type="Proteomes" id="UP000230956"/>
    </source>
</evidence>
<name>A0A2M7T9D5_9ACTN</name>
<dbReference type="Pfam" id="PF02915">
    <property type="entry name" value="Rubrerythrin"/>
    <property type="match status" value="2"/>
</dbReference>
<evidence type="ECO:0000256" key="4">
    <source>
        <dbReference type="ARBA" id="ARBA00022982"/>
    </source>
</evidence>
<keyword evidence="2" id="KW-0813">Transport</keyword>
<dbReference type="AlphaFoldDB" id="A0A2M7T9D5"/>
<protein>
    <submittedName>
        <fullName evidence="7">Rubrerythrin</fullName>
    </submittedName>
</protein>
<dbReference type="InterPro" id="IPR052364">
    <property type="entry name" value="Rubrerythrin"/>
</dbReference>
<keyword evidence="4" id="KW-0249">Electron transport</keyword>
<evidence type="ECO:0000313" key="7">
    <source>
        <dbReference type="EMBL" id="PIZ41034.1"/>
    </source>
</evidence>
<dbReference type="PANTHER" id="PTHR43865:SF1">
    <property type="entry name" value="RUBRERYTHRIN-RELATED"/>
    <property type="match status" value="1"/>
</dbReference>
<dbReference type="GO" id="GO:0046872">
    <property type="term" value="F:metal ion binding"/>
    <property type="evidence" value="ECO:0007669"/>
    <property type="project" value="UniProtKB-KW"/>
</dbReference>
<dbReference type="InterPro" id="IPR003251">
    <property type="entry name" value="Rr_diiron-bd_dom"/>
</dbReference>
<dbReference type="SUPFAM" id="SSF47240">
    <property type="entry name" value="Ferritin-like"/>
    <property type="match status" value="1"/>
</dbReference>
<organism evidence="7 8">
    <name type="scientific">Candidatus Aquicultor secundus</name>
    <dbReference type="NCBI Taxonomy" id="1973895"/>
    <lineage>
        <taxon>Bacteria</taxon>
        <taxon>Bacillati</taxon>
        <taxon>Actinomycetota</taxon>
        <taxon>Candidatus Aquicultoria</taxon>
        <taxon>Candidatus Aquicultorales</taxon>
        <taxon>Candidatus Aquicultoraceae</taxon>
        <taxon>Candidatus Aquicultor</taxon>
    </lineage>
</organism>
<dbReference type="InterPro" id="IPR009078">
    <property type="entry name" value="Ferritin-like_SF"/>
</dbReference>
<dbReference type="EMBL" id="PFNG01000072">
    <property type="protein sequence ID" value="PIZ41034.1"/>
    <property type="molecule type" value="Genomic_DNA"/>
</dbReference>
<evidence type="ECO:0000256" key="2">
    <source>
        <dbReference type="ARBA" id="ARBA00022448"/>
    </source>
</evidence>
<proteinExistence type="predicted"/>
<dbReference type="PANTHER" id="PTHR43865">
    <property type="entry name" value="RUBRERYTHRIN-RELATED"/>
    <property type="match status" value="1"/>
</dbReference>
<evidence type="ECO:0000256" key="1">
    <source>
        <dbReference type="ARBA" id="ARBA00001965"/>
    </source>
</evidence>
<evidence type="ECO:0000256" key="5">
    <source>
        <dbReference type="ARBA" id="ARBA00023004"/>
    </source>
</evidence>
<evidence type="ECO:0000259" key="6">
    <source>
        <dbReference type="PROSITE" id="PS50905"/>
    </source>
</evidence>
<feature type="domain" description="Ferritin-like diiron" evidence="6">
    <location>
        <begin position="39"/>
        <end position="169"/>
    </location>
</feature>
<dbReference type="Gene3D" id="2.20.28.10">
    <property type="match status" value="1"/>
</dbReference>
<evidence type="ECO:0000256" key="3">
    <source>
        <dbReference type="ARBA" id="ARBA00022723"/>
    </source>
</evidence>
<sequence>MIWRCKGCGMLTVGMNPPEDCAVCETKPKEFVKVDQIESVQGTETEKNLRKAFSGESQANRRYLLFTQMARLEGNKEAEEMFLNFSYEETWHALSHLLYLLGGATKTLDNLRESIEGETYESEKMYKGFSRKAKEEGLDNIALIFDWLSRVEGEHALYFKKLLDKMEQS</sequence>
<dbReference type="InterPro" id="IPR012347">
    <property type="entry name" value="Ferritin-like"/>
</dbReference>
<gene>
    <name evidence="7" type="ORF">COY37_03035</name>
</gene>
<dbReference type="PROSITE" id="PS50905">
    <property type="entry name" value="FERRITIN_LIKE"/>
    <property type="match status" value="1"/>
</dbReference>
<dbReference type="Pfam" id="PF21349">
    <property type="entry name" value="RUBY_RBDX"/>
    <property type="match status" value="1"/>
</dbReference>
<accession>A0A2M7T9D5</accession>
<dbReference type="InterPro" id="IPR009040">
    <property type="entry name" value="Ferritin-like_diiron"/>
</dbReference>
<reference evidence="8" key="1">
    <citation type="submission" date="2017-09" db="EMBL/GenBank/DDBJ databases">
        <title>Depth-based differentiation of microbial function through sediment-hosted aquifers and enrichment of novel symbionts in the deep terrestrial subsurface.</title>
        <authorList>
            <person name="Probst A.J."/>
            <person name="Ladd B."/>
            <person name="Jarett J.K."/>
            <person name="Geller-Mcgrath D.E."/>
            <person name="Sieber C.M.K."/>
            <person name="Emerson J.B."/>
            <person name="Anantharaman K."/>
            <person name="Thomas B.C."/>
            <person name="Malmstrom R."/>
            <person name="Stieglmeier M."/>
            <person name="Klingl A."/>
            <person name="Woyke T."/>
            <person name="Ryan C.M."/>
            <person name="Banfield J.F."/>
        </authorList>
    </citation>
    <scope>NUCLEOTIDE SEQUENCE [LARGE SCALE GENOMIC DNA]</scope>
</reference>
<dbReference type="GO" id="GO:0016491">
    <property type="term" value="F:oxidoreductase activity"/>
    <property type="evidence" value="ECO:0007669"/>
    <property type="project" value="InterPro"/>
</dbReference>
<keyword evidence="3" id="KW-0479">Metal-binding</keyword>
<dbReference type="Gene3D" id="1.20.1260.10">
    <property type="match status" value="2"/>
</dbReference>
<comment type="cofactor">
    <cofactor evidence="1">
        <name>Fe(3+)</name>
        <dbReference type="ChEBI" id="CHEBI:29034"/>
    </cofactor>
</comment>
<dbReference type="RefSeq" id="WP_286678589.1">
    <property type="nucleotide sequence ID" value="NZ_MNXI01000092.1"/>
</dbReference>
<dbReference type="Proteomes" id="UP000230956">
    <property type="component" value="Unassembled WGS sequence"/>
</dbReference>
<dbReference type="SUPFAM" id="SSF57802">
    <property type="entry name" value="Rubredoxin-like"/>
    <property type="match status" value="1"/>
</dbReference>
<comment type="caution">
    <text evidence="7">The sequence shown here is derived from an EMBL/GenBank/DDBJ whole genome shotgun (WGS) entry which is preliminary data.</text>
</comment>
<keyword evidence="5" id="KW-0408">Iron</keyword>